<dbReference type="EMBL" id="JAGTJS010000002">
    <property type="protein sequence ID" value="KAH7273622.1"/>
    <property type="molecule type" value="Genomic_DNA"/>
</dbReference>
<feature type="chain" id="PRO_5040491107" evidence="1">
    <location>
        <begin position="23"/>
        <end position="95"/>
    </location>
</feature>
<protein>
    <submittedName>
        <fullName evidence="2">Uncharacterized protein</fullName>
    </submittedName>
</protein>
<gene>
    <name evidence="2" type="ORF">B0J15DRAFT_106070</name>
</gene>
<dbReference type="AlphaFoldDB" id="A0A9P9RC64"/>
<evidence type="ECO:0000256" key="1">
    <source>
        <dbReference type="SAM" id="SignalP"/>
    </source>
</evidence>
<proteinExistence type="predicted"/>
<evidence type="ECO:0000313" key="3">
    <source>
        <dbReference type="Proteomes" id="UP000736672"/>
    </source>
</evidence>
<comment type="caution">
    <text evidence="2">The sequence shown here is derived from an EMBL/GenBank/DDBJ whole genome shotgun (WGS) entry which is preliminary data.</text>
</comment>
<sequence length="95" mass="10599">MARNHARWQAGLITTTYWPVQASTLLTLRSATTWTIRPGLEPSLKPGRLQCRRPCYSLELGRVPTISIDQSPSLILQTDMLTPSLALTQPGRVLE</sequence>
<dbReference type="Proteomes" id="UP000736672">
    <property type="component" value="Unassembled WGS sequence"/>
</dbReference>
<accession>A0A9P9RC64</accession>
<keyword evidence="1" id="KW-0732">Signal</keyword>
<feature type="signal peptide" evidence="1">
    <location>
        <begin position="1"/>
        <end position="22"/>
    </location>
</feature>
<name>A0A9P9RC64_FUSSL</name>
<reference evidence="2" key="1">
    <citation type="journal article" date="2021" name="Nat. Commun.">
        <title>Genetic determinants of endophytism in the Arabidopsis root mycobiome.</title>
        <authorList>
            <person name="Mesny F."/>
            <person name="Miyauchi S."/>
            <person name="Thiergart T."/>
            <person name="Pickel B."/>
            <person name="Atanasova L."/>
            <person name="Karlsson M."/>
            <person name="Huettel B."/>
            <person name="Barry K.W."/>
            <person name="Haridas S."/>
            <person name="Chen C."/>
            <person name="Bauer D."/>
            <person name="Andreopoulos W."/>
            <person name="Pangilinan J."/>
            <person name="LaButti K."/>
            <person name="Riley R."/>
            <person name="Lipzen A."/>
            <person name="Clum A."/>
            <person name="Drula E."/>
            <person name="Henrissat B."/>
            <person name="Kohler A."/>
            <person name="Grigoriev I.V."/>
            <person name="Martin F.M."/>
            <person name="Hacquard S."/>
        </authorList>
    </citation>
    <scope>NUCLEOTIDE SEQUENCE</scope>
    <source>
        <strain evidence="2">FSSC 5 MPI-SDFR-AT-0091</strain>
    </source>
</reference>
<keyword evidence="3" id="KW-1185">Reference proteome</keyword>
<evidence type="ECO:0000313" key="2">
    <source>
        <dbReference type="EMBL" id="KAH7273622.1"/>
    </source>
</evidence>
<organism evidence="2 3">
    <name type="scientific">Fusarium solani</name>
    <name type="common">Filamentous fungus</name>
    <dbReference type="NCBI Taxonomy" id="169388"/>
    <lineage>
        <taxon>Eukaryota</taxon>
        <taxon>Fungi</taxon>
        <taxon>Dikarya</taxon>
        <taxon>Ascomycota</taxon>
        <taxon>Pezizomycotina</taxon>
        <taxon>Sordariomycetes</taxon>
        <taxon>Hypocreomycetidae</taxon>
        <taxon>Hypocreales</taxon>
        <taxon>Nectriaceae</taxon>
        <taxon>Fusarium</taxon>
        <taxon>Fusarium solani species complex</taxon>
    </lineage>
</organism>